<gene>
    <name evidence="1" type="ORF">PVAP13_8NG157801</name>
</gene>
<dbReference type="AlphaFoldDB" id="A0A8T0P570"/>
<protein>
    <recommendedName>
        <fullName evidence="3">Endonuclease/exonuclease/phosphatase domain-containing protein</fullName>
    </recommendedName>
</protein>
<comment type="caution">
    <text evidence="1">The sequence shown here is derived from an EMBL/GenBank/DDBJ whole genome shotgun (WGS) entry which is preliminary data.</text>
</comment>
<dbReference type="SUPFAM" id="SSF56219">
    <property type="entry name" value="DNase I-like"/>
    <property type="match status" value="1"/>
</dbReference>
<dbReference type="EMBL" id="CM029052">
    <property type="protein sequence ID" value="KAG2556923.1"/>
    <property type="molecule type" value="Genomic_DNA"/>
</dbReference>
<dbReference type="PANTHER" id="PTHR35218">
    <property type="entry name" value="RNASE H DOMAIN-CONTAINING PROTEIN"/>
    <property type="match status" value="1"/>
</dbReference>
<dbReference type="Proteomes" id="UP000823388">
    <property type="component" value="Chromosome 8N"/>
</dbReference>
<dbReference type="Gene3D" id="3.60.10.10">
    <property type="entry name" value="Endonuclease/exonuclease/phosphatase"/>
    <property type="match status" value="1"/>
</dbReference>
<reference evidence="1" key="1">
    <citation type="submission" date="2020-05" db="EMBL/GenBank/DDBJ databases">
        <title>WGS assembly of Panicum virgatum.</title>
        <authorList>
            <person name="Lovell J.T."/>
            <person name="Jenkins J."/>
            <person name="Shu S."/>
            <person name="Juenger T.E."/>
            <person name="Schmutz J."/>
        </authorList>
    </citation>
    <scope>NUCLEOTIDE SEQUENCE</scope>
    <source>
        <strain evidence="1">AP13</strain>
    </source>
</reference>
<dbReference type="InterPro" id="IPR036691">
    <property type="entry name" value="Endo/exonu/phosph_ase_sf"/>
</dbReference>
<feature type="non-terminal residue" evidence="1">
    <location>
        <position position="188"/>
    </location>
</feature>
<proteinExistence type="predicted"/>
<evidence type="ECO:0000313" key="2">
    <source>
        <dbReference type="Proteomes" id="UP000823388"/>
    </source>
</evidence>
<dbReference type="PANTHER" id="PTHR35218:SF9">
    <property type="entry name" value="ENDONUCLEASE_EXONUCLEASE_PHOSPHATASE DOMAIN-CONTAINING PROTEIN"/>
    <property type="match status" value="1"/>
</dbReference>
<evidence type="ECO:0000313" key="1">
    <source>
        <dbReference type="EMBL" id="KAG2556923.1"/>
    </source>
</evidence>
<name>A0A8T0P570_PANVG</name>
<sequence>IRSPVLLVRRTTQQNSEVVCRRSIERVANQETRMSANRCKNLRWKLGLKNCLAVDSGGLSGGLVLSWDENINVSLLSQGERYIDVLVCADLSEAPWRATFVYGEPRVENRRKVWQLLRSLCGAWAGPWMVMGDFNEAMWQYEHFSETPRPERQMMDFKEVVSHCDLHDLGFSGLPWTYNNNQAGGRNV</sequence>
<evidence type="ECO:0008006" key="3">
    <source>
        <dbReference type="Google" id="ProtNLM"/>
    </source>
</evidence>
<accession>A0A8T0P570</accession>
<feature type="non-terminal residue" evidence="1">
    <location>
        <position position="1"/>
    </location>
</feature>
<organism evidence="1 2">
    <name type="scientific">Panicum virgatum</name>
    <name type="common">Blackwell switchgrass</name>
    <dbReference type="NCBI Taxonomy" id="38727"/>
    <lineage>
        <taxon>Eukaryota</taxon>
        <taxon>Viridiplantae</taxon>
        <taxon>Streptophyta</taxon>
        <taxon>Embryophyta</taxon>
        <taxon>Tracheophyta</taxon>
        <taxon>Spermatophyta</taxon>
        <taxon>Magnoliopsida</taxon>
        <taxon>Liliopsida</taxon>
        <taxon>Poales</taxon>
        <taxon>Poaceae</taxon>
        <taxon>PACMAD clade</taxon>
        <taxon>Panicoideae</taxon>
        <taxon>Panicodae</taxon>
        <taxon>Paniceae</taxon>
        <taxon>Panicinae</taxon>
        <taxon>Panicum</taxon>
        <taxon>Panicum sect. Hiantes</taxon>
    </lineage>
</organism>
<keyword evidence="2" id="KW-1185">Reference proteome</keyword>